<dbReference type="AlphaFoldDB" id="A0A255GM29"/>
<evidence type="ECO:0000256" key="1">
    <source>
        <dbReference type="SAM" id="MobiDB-lite"/>
    </source>
</evidence>
<gene>
    <name evidence="2" type="ORF">CGZ93_17835</name>
</gene>
<feature type="region of interest" description="Disordered" evidence="1">
    <location>
        <begin position="87"/>
        <end position="127"/>
    </location>
</feature>
<dbReference type="EMBL" id="NMVQ01000047">
    <property type="protein sequence ID" value="OYO16621.1"/>
    <property type="molecule type" value="Genomic_DNA"/>
</dbReference>
<feature type="compositionally biased region" description="Basic and acidic residues" evidence="1">
    <location>
        <begin position="99"/>
        <end position="111"/>
    </location>
</feature>
<accession>A0A255GM29</accession>
<evidence type="ECO:0000313" key="3">
    <source>
        <dbReference type="Proteomes" id="UP000216311"/>
    </source>
</evidence>
<sequence>MDRQHHHLLTHARPRPMPWHARPNTCLNCGWTTWYAPPLITGWNPAQPGPRIQVDPTPISEATADQLDRPTYWLTQAITDPTRYVLRPRHQPPLTGLTDRGDLLPEHRCHQPEVTPTIPSRLPEETP</sequence>
<name>A0A255GM29_9ACTN</name>
<comment type="caution">
    <text evidence="2">The sequence shown here is derived from an EMBL/GenBank/DDBJ whole genome shotgun (WGS) entry which is preliminary data.</text>
</comment>
<reference evidence="2 3" key="1">
    <citation type="submission" date="2017-07" db="EMBL/GenBank/DDBJ databases">
        <title>Draft whole genome sequences of clinical Proprionibacteriaceae strains.</title>
        <authorList>
            <person name="Bernier A.-M."/>
            <person name="Bernard K."/>
            <person name="Domingo M.-C."/>
        </authorList>
    </citation>
    <scope>NUCLEOTIDE SEQUENCE [LARGE SCALE GENOMIC DNA]</scope>
    <source>
        <strain evidence="2 3">NML 130396</strain>
    </source>
</reference>
<proteinExistence type="predicted"/>
<keyword evidence="3" id="KW-1185">Reference proteome</keyword>
<organism evidence="2 3">
    <name type="scientific">Enemella dayhoffiae</name>
    <dbReference type="NCBI Taxonomy" id="2016507"/>
    <lineage>
        <taxon>Bacteria</taxon>
        <taxon>Bacillati</taxon>
        <taxon>Actinomycetota</taxon>
        <taxon>Actinomycetes</taxon>
        <taxon>Propionibacteriales</taxon>
        <taxon>Propionibacteriaceae</taxon>
        <taxon>Enemella</taxon>
    </lineage>
</organism>
<protein>
    <submittedName>
        <fullName evidence="2">Uncharacterized protein</fullName>
    </submittedName>
</protein>
<evidence type="ECO:0000313" key="2">
    <source>
        <dbReference type="EMBL" id="OYO16621.1"/>
    </source>
</evidence>
<dbReference type="RefSeq" id="WP_094365508.1">
    <property type="nucleotide sequence ID" value="NZ_NMVQ01000047.1"/>
</dbReference>
<dbReference type="Proteomes" id="UP000216311">
    <property type="component" value="Unassembled WGS sequence"/>
</dbReference>